<keyword evidence="2" id="KW-1185">Reference proteome</keyword>
<dbReference type="Proteomes" id="UP000282515">
    <property type="component" value="Unassembled WGS sequence"/>
</dbReference>
<dbReference type="InterPro" id="IPR007438">
    <property type="entry name" value="DUF488"/>
</dbReference>
<dbReference type="AlphaFoldDB" id="A0A3L8PM35"/>
<gene>
    <name evidence="1" type="ORF">D9V41_04825</name>
</gene>
<dbReference type="InterPro" id="IPR014519">
    <property type="entry name" value="UCP024492"/>
</dbReference>
<proteinExistence type="predicted"/>
<evidence type="ECO:0000313" key="2">
    <source>
        <dbReference type="Proteomes" id="UP000282515"/>
    </source>
</evidence>
<dbReference type="EMBL" id="RDBF01000003">
    <property type="protein sequence ID" value="RLV56411.1"/>
    <property type="molecule type" value="Genomic_DNA"/>
</dbReference>
<organism evidence="1 2">
    <name type="scientific">Aeromicrobium phragmitis</name>
    <dbReference type="NCBI Taxonomy" id="2478914"/>
    <lineage>
        <taxon>Bacteria</taxon>
        <taxon>Bacillati</taxon>
        <taxon>Actinomycetota</taxon>
        <taxon>Actinomycetes</taxon>
        <taxon>Propionibacteriales</taxon>
        <taxon>Nocardioidaceae</taxon>
        <taxon>Aeromicrobium</taxon>
    </lineage>
</organism>
<reference evidence="1 2" key="1">
    <citation type="submission" date="2018-10" db="EMBL/GenBank/DDBJ databases">
        <title>Aeromicrobium sp. 9W16Y-2 whole genome shotgun sequence.</title>
        <authorList>
            <person name="Li F."/>
        </authorList>
    </citation>
    <scope>NUCLEOTIDE SEQUENCE [LARGE SCALE GENOMIC DNA]</scope>
    <source>
        <strain evidence="1 2">9W16Y-2</strain>
    </source>
</reference>
<dbReference type="Pfam" id="PF04343">
    <property type="entry name" value="DUF488"/>
    <property type="match status" value="1"/>
</dbReference>
<dbReference type="RefSeq" id="WP_121793418.1">
    <property type="nucleotide sequence ID" value="NZ_RDBF01000003.1"/>
</dbReference>
<protein>
    <submittedName>
        <fullName evidence="1">DUF488 domain-containing protein</fullName>
    </submittedName>
</protein>
<sequence>MSLLTFGHGTADRAELAALLIAARVRSVVDVRRYPGSRRNPDVGSDALAGWLPAAGIDYRWDARLGGRRRLDPGVDPATDRWWRVEQFRAYAAHMRTAEFGDGMDRLLAQLATEPPVAVMCSESLWWRCHRRLISDAAVLLHGVEVRHLGHDGRLTDHVPSAGARVTAEGIVYDGDRS</sequence>
<evidence type="ECO:0000313" key="1">
    <source>
        <dbReference type="EMBL" id="RLV56411.1"/>
    </source>
</evidence>
<name>A0A3L8PM35_9ACTN</name>
<accession>A0A3L8PM35</accession>
<dbReference type="PIRSF" id="PIRSF024492">
    <property type="entry name" value="UCP024492"/>
    <property type="match status" value="1"/>
</dbReference>
<dbReference type="PANTHER" id="PTHR39337">
    <property type="entry name" value="BLR5642 PROTEIN"/>
    <property type="match status" value="1"/>
</dbReference>
<comment type="caution">
    <text evidence="1">The sequence shown here is derived from an EMBL/GenBank/DDBJ whole genome shotgun (WGS) entry which is preliminary data.</text>
</comment>
<dbReference type="OrthoDB" id="9789109at2"/>
<dbReference type="PANTHER" id="PTHR39337:SF1">
    <property type="entry name" value="BLR5642 PROTEIN"/>
    <property type="match status" value="1"/>
</dbReference>